<dbReference type="PROSITE" id="PS51257">
    <property type="entry name" value="PROKAR_LIPOPROTEIN"/>
    <property type="match status" value="1"/>
</dbReference>
<protein>
    <submittedName>
        <fullName evidence="1">Uncharacterized protein</fullName>
    </submittedName>
</protein>
<accession>A0A418NTG6</accession>
<keyword evidence="2" id="KW-1185">Reference proteome</keyword>
<name>A0A418NTG6_9SPHN</name>
<dbReference type="RefSeq" id="WP_119586609.1">
    <property type="nucleotide sequence ID" value="NZ_CAWODQ010000022.1"/>
</dbReference>
<evidence type="ECO:0000313" key="1">
    <source>
        <dbReference type="EMBL" id="RIV86792.1"/>
    </source>
</evidence>
<evidence type="ECO:0000313" key="2">
    <source>
        <dbReference type="Proteomes" id="UP000286576"/>
    </source>
</evidence>
<organism evidence="1 2">
    <name type="scientific">Aurantiacibacter zhengii</name>
    <dbReference type="NCBI Taxonomy" id="2307003"/>
    <lineage>
        <taxon>Bacteria</taxon>
        <taxon>Pseudomonadati</taxon>
        <taxon>Pseudomonadota</taxon>
        <taxon>Alphaproteobacteria</taxon>
        <taxon>Sphingomonadales</taxon>
        <taxon>Erythrobacteraceae</taxon>
        <taxon>Aurantiacibacter</taxon>
    </lineage>
</organism>
<sequence>MSAAERLDNFFKLLLGASLAFFACHYLWGVEEAADAGMIAGLSWVIFRFWSWRLKSNAIANST</sequence>
<proteinExistence type="predicted"/>
<dbReference type="AlphaFoldDB" id="A0A418NTG6"/>
<dbReference type="EMBL" id="QXFL01000003">
    <property type="protein sequence ID" value="RIV86792.1"/>
    <property type="molecule type" value="Genomic_DNA"/>
</dbReference>
<dbReference type="Proteomes" id="UP000286576">
    <property type="component" value="Unassembled WGS sequence"/>
</dbReference>
<gene>
    <name evidence="1" type="ORF">D2V07_08885</name>
</gene>
<dbReference type="OrthoDB" id="7452117at2"/>
<reference evidence="1 2" key="1">
    <citation type="submission" date="2018-08" db="EMBL/GenBank/DDBJ databases">
        <title>Erythrobacter zhengii sp.nov., a bacterium isolated from deep-sea sediment.</title>
        <authorList>
            <person name="Fang C."/>
            <person name="Wu Y.-H."/>
            <person name="Sun C."/>
            <person name="Wang H."/>
            <person name="Cheng H."/>
            <person name="Meng F.-X."/>
            <person name="Wang C.-S."/>
            <person name="Xu X.-W."/>
        </authorList>
    </citation>
    <scope>NUCLEOTIDE SEQUENCE [LARGE SCALE GENOMIC DNA]</scope>
    <source>
        <strain evidence="1 2">V18</strain>
    </source>
</reference>
<comment type="caution">
    <text evidence="1">The sequence shown here is derived from an EMBL/GenBank/DDBJ whole genome shotgun (WGS) entry which is preliminary data.</text>
</comment>